<gene>
    <name evidence="4" type="ORF">IPOD504_LOCUS16922</name>
</gene>
<evidence type="ECO:0000256" key="1">
    <source>
        <dbReference type="SAM" id="MobiDB-lite"/>
    </source>
</evidence>
<feature type="non-terminal residue" evidence="4">
    <location>
        <position position="388"/>
    </location>
</feature>
<dbReference type="Proteomes" id="UP000837857">
    <property type="component" value="Chromosome 8"/>
</dbReference>
<accession>A0ABN8J818</accession>
<dbReference type="InterPro" id="IPR050111">
    <property type="entry name" value="C-type_lectin/snaclec_domain"/>
</dbReference>
<keyword evidence="5" id="KW-1185">Reference proteome</keyword>
<dbReference type="Pfam" id="PF00059">
    <property type="entry name" value="Lectin_C"/>
    <property type="match status" value="1"/>
</dbReference>
<name>A0ABN8J818_9NEOP</name>
<feature type="domain" description="C-type lectin" evidence="3">
    <location>
        <begin position="48"/>
        <end position="168"/>
    </location>
</feature>
<dbReference type="Gene3D" id="3.10.100.10">
    <property type="entry name" value="Mannose-Binding Protein A, subunit A"/>
    <property type="match status" value="1"/>
</dbReference>
<sequence>MEALERRGKILAIAAVMFIVFWSQCKGVEGHRNSTKMSYVCPPQFIRLGHSCYFFSDNKATWQNALFSCKDLDSNLSVPARWEDRNLRNYLNKHDMEKASRWIGGIYDHGARAWKWGGELRQMHYQSFSKMKKLSPEELKWNCIAMMPELLYRWAPRSCIEARQYICQTKLRKVPKSKLKELKRRWQRMGKINEITAPSVSREVDDPRSNDVTSNPVLNPKSFDLRPSPLQPGPRTHDRRPNPIRNNPKAYDLRPNELRKRSRPNARRRLTRPFPGYKWNRHDPEASFRYNSELLRSGRTGLSPQQIKGHLARLQHLRDKQIQRRKRLRERDDWLVNDAAPAIVHTHARTYTVDNNISALHPKTIVEEFDMMPPPPPIAIARPARRAG</sequence>
<evidence type="ECO:0000256" key="2">
    <source>
        <dbReference type="SAM" id="SignalP"/>
    </source>
</evidence>
<dbReference type="InterPro" id="IPR016186">
    <property type="entry name" value="C-type_lectin-like/link_sf"/>
</dbReference>
<dbReference type="InterPro" id="IPR001304">
    <property type="entry name" value="C-type_lectin-like"/>
</dbReference>
<evidence type="ECO:0000313" key="4">
    <source>
        <dbReference type="EMBL" id="CAH2075585.1"/>
    </source>
</evidence>
<proteinExistence type="predicted"/>
<feature type="compositionally biased region" description="Basic residues" evidence="1">
    <location>
        <begin position="260"/>
        <end position="271"/>
    </location>
</feature>
<dbReference type="CDD" id="cd00037">
    <property type="entry name" value="CLECT"/>
    <property type="match status" value="1"/>
</dbReference>
<evidence type="ECO:0000259" key="3">
    <source>
        <dbReference type="PROSITE" id="PS50041"/>
    </source>
</evidence>
<feature type="chain" id="PRO_5047317408" description="C-type lectin domain-containing protein" evidence="2">
    <location>
        <begin position="28"/>
        <end position="388"/>
    </location>
</feature>
<keyword evidence="2" id="KW-0732">Signal</keyword>
<dbReference type="SMART" id="SM00034">
    <property type="entry name" value="CLECT"/>
    <property type="match status" value="1"/>
</dbReference>
<dbReference type="SUPFAM" id="SSF56436">
    <property type="entry name" value="C-type lectin-like"/>
    <property type="match status" value="1"/>
</dbReference>
<evidence type="ECO:0000313" key="5">
    <source>
        <dbReference type="Proteomes" id="UP000837857"/>
    </source>
</evidence>
<dbReference type="EMBL" id="OW152820">
    <property type="protein sequence ID" value="CAH2075585.1"/>
    <property type="molecule type" value="Genomic_DNA"/>
</dbReference>
<dbReference type="PANTHER" id="PTHR22803">
    <property type="entry name" value="MANNOSE, PHOSPHOLIPASE, LECTIN RECEPTOR RELATED"/>
    <property type="match status" value="1"/>
</dbReference>
<organism evidence="4 5">
    <name type="scientific">Iphiclides podalirius</name>
    <name type="common">scarce swallowtail</name>
    <dbReference type="NCBI Taxonomy" id="110791"/>
    <lineage>
        <taxon>Eukaryota</taxon>
        <taxon>Metazoa</taxon>
        <taxon>Ecdysozoa</taxon>
        <taxon>Arthropoda</taxon>
        <taxon>Hexapoda</taxon>
        <taxon>Insecta</taxon>
        <taxon>Pterygota</taxon>
        <taxon>Neoptera</taxon>
        <taxon>Endopterygota</taxon>
        <taxon>Lepidoptera</taxon>
        <taxon>Glossata</taxon>
        <taxon>Ditrysia</taxon>
        <taxon>Papilionoidea</taxon>
        <taxon>Papilionidae</taxon>
        <taxon>Papilioninae</taxon>
        <taxon>Iphiclides</taxon>
    </lineage>
</organism>
<protein>
    <recommendedName>
        <fullName evidence="3">C-type lectin domain-containing protein</fullName>
    </recommendedName>
</protein>
<dbReference type="InterPro" id="IPR016187">
    <property type="entry name" value="CTDL_fold"/>
</dbReference>
<dbReference type="PROSITE" id="PS50041">
    <property type="entry name" value="C_TYPE_LECTIN_2"/>
    <property type="match status" value="1"/>
</dbReference>
<feature type="region of interest" description="Disordered" evidence="1">
    <location>
        <begin position="197"/>
        <end position="278"/>
    </location>
</feature>
<reference evidence="4" key="1">
    <citation type="submission" date="2022-03" db="EMBL/GenBank/DDBJ databases">
        <authorList>
            <person name="Martin H S."/>
        </authorList>
    </citation>
    <scope>NUCLEOTIDE SEQUENCE</scope>
</reference>
<feature type="signal peptide" evidence="2">
    <location>
        <begin position="1"/>
        <end position="27"/>
    </location>
</feature>